<gene>
    <name evidence="2" type="ORF">AAY24_01995</name>
</gene>
<keyword evidence="3" id="KW-1185">Reference proteome</keyword>
<dbReference type="Proteomes" id="UP000034410">
    <property type="component" value="Chromosome"/>
</dbReference>
<dbReference type="AlphaFoldDB" id="A0A0F7JVG4"/>
<dbReference type="PANTHER" id="PTHR33525">
    <property type="match status" value="1"/>
</dbReference>
<evidence type="ECO:0000313" key="2">
    <source>
        <dbReference type="EMBL" id="AKH19319.1"/>
    </source>
</evidence>
<dbReference type="GO" id="GO:0016301">
    <property type="term" value="F:kinase activity"/>
    <property type="evidence" value="ECO:0007669"/>
    <property type="project" value="UniProtKB-KW"/>
</dbReference>
<dbReference type="InterPro" id="IPR013976">
    <property type="entry name" value="HDOD"/>
</dbReference>
<sequence>MIGKAEFFESLQAAIKENKITLPTLPEVALKVRDAVEQENVSAQEIADMVVTDAALSARLLQVANSPLYRGRVPIESIQMAVTRLGYKLVRSLVVTLAMQQMFQATSDALDTRLRDMWEQSVEIAAICRVLAQNLPHLDREQAMLAGLIHNIGALPVLTWAESFPELMEDEASLDQMVTELTAEVGTQILKFWGFPETLVKVAAEAQNLNYDSGPQADYVDVVIVSRLQAAPADSAGGMAEWINVPAFQKVGLDPEVELIEIEGVAEDIESVQDAFR</sequence>
<feature type="domain" description="HDOD" evidence="1">
    <location>
        <begin position="22"/>
        <end position="209"/>
    </location>
</feature>
<evidence type="ECO:0000313" key="3">
    <source>
        <dbReference type="Proteomes" id="UP000034410"/>
    </source>
</evidence>
<dbReference type="Pfam" id="PF08668">
    <property type="entry name" value="HDOD"/>
    <property type="match status" value="1"/>
</dbReference>
<dbReference type="PROSITE" id="PS51833">
    <property type="entry name" value="HDOD"/>
    <property type="match status" value="1"/>
</dbReference>
<dbReference type="RefSeq" id="WP_046858258.1">
    <property type="nucleotide sequence ID" value="NZ_CP011412.1"/>
</dbReference>
<dbReference type="KEGG" id="seds:AAY24_01995"/>
<proteinExistence type="predicted"/>
<dbReference type="InterPro" id="IPR052340">
    <property type="entry name" value="RNase_Y/CdgJ"/>
</dbReference>
<dbReference type="OrthoDB" id="598113at2"/>
<keyword evidence="2" id="KW-0418">Kinase</keyword>
<evidence type="ECO:0000259" key="1">
    <source>
        <dbReference type="PROSITE" id="PS51833"/>
    </source>
</evidence>
<accession>A0A0F7JVG4</accession>
<protein>
    <submittedName>
        <fullName evidence="2">Histidine kinase</fullName>
    </submittedName>
</protein>
<dbReference type="EMBL" id="CP011412">
    <property type="protein sequence ID" value="AKH19319.1"/>
    <property type="molecule type" value="Genomic_DNA"/>
</dbReference>
<dbReference type="SUPFAM" id="SSF109604">
    <property type="entry name" value="HD-domain/PDEase-like"/>
    <property type="match status" value="1"/>
</dbReference>
<organism evidence="2 3">
    <name type="scientific">Sedimenticola thiotaurini</name>
    <dbReference type="NCBI Taxonomy" id="1543721"/>
    <lineage>
        <taxon>Bacteria</taxon>
        <taxon>Pseudomonadati</taxon>
        <taxon>Pseudomonadota</taxon>
        <taxon>Gammaproteobacteria</taxon>
        <taxon>Chromatiales</taxon>
        <taxon>Sedimenticolaceae</taxon>
        <taxon>Sedimenticola</taxon>
    </lineage>
</organism>
<dbReference type="Gene3D" id="1.10.3210.10">
    <property type="entry name" value="Hypothetical protein af1432"/>
    <property type="match status" value="1"/>
</dbReference>
<dbReference type="PATRIC" id="fig|1543721.4.peg.423"/>
<name>A0A0F7JVG4_9GAMM</name>
<dbReference type="PANTHER" id="PTHR33525:SF3">
    <property type="entry name" value="RIBONUCLEASE Y"/>
    <property type="match status" value="1"/>
</dbReference>
<reference evidence="2 3" key="1">
    <citation type="journal article" date="2015" name="Genome Announc.">
        <title>Complete Genome Sequence of Sedimenticola thiotaurini Strain SIP-G1, a Polyphosphate- and Polyhydroxyalkanoate-Accumulating Sulfur-Oxidizing Gammaproteobacterium Isolated from Salt Marsh Sediments.</title>
        <authorList>
            <person name="Flood B.E."/>
            <person name="Jones D.S."/>
            <person name="Bailey J.V."/>
        </authorList>
    </citation>
    <scope>NUCLEOTIDE SEQUENCE [LARGE SCALE GENOMIC DNA]</scope>
    <source>
        <strain evidence="2 3">SIP-G1</strain>
    </source>
</reference>
<keyword evidence="2" id="KW-0808">Transferase</keyword>